<dbReference type="InterPro" id="IPR006059">
    <property type="entry name" value="SBP"/>
</dbReference>
<dbReference type="CDD" id="cd13588">
    <property type="entry name" value="PBP2_polyamine_1"/>
    <property type="match status" value="1"/>
</dbReference>
<keyword evidence="3" id="KW-1185">Reference proteome</keyword>
<dbReference type="Proteomes" id="UP000198318">
    <property type="component" value="Unassembled WGS sequence"/>
</dbReference>
<dbReference type="PANTHER" id="PTHR30222:SF18">
    <property type="entry name" value="BIFUNCTIONAL POLYHYDROXYBUTYRATE SYNTHASE _ ABC TRANSPORTER PERIPLASMIC BINDING PROTEIN-RELATED"/>
    <property type="match status" value="1"/>
</dbReference>
<dbReference type="SUPFAM" id="SSF53850">
    <property type="entry name" value="Periplasmic binding protein-like II"/>
    <property type="match status" value="1"/>
</dbReference>
<organism evidence="2 3">
    <name type="scientific">Actinomadura meyerae</name>
    <dbReference type="NCBI Taxonomy" id="240840"/>
    <lineage>
        <taxon>Bacteria</taxon>
        <taxon>Bacillati</taxon>
        <taxon>Actinomycetota</taxon>
        <taxon>Actinomycetes</taxon>
        <taxon>Streptosporangiales</taxon>
        <taxon>Thermomonosporaceae</taxon>
        <taxon>Actinomadura</taxon>
    </lineage>
</organism>
<dbReference type="PANTHER" id="PTHR30222">
    <property type="entry name" value="SPERMIDINE/PUTRESCINE-BINDING PERIPLASMIC PROTEIN"/>
    <property type="match status" value="1"/>
</dbReference>
<evidence type="ECO:0000256" key="1">
    <source>
        <dbReference type="ARBA" id="ARBA00022729"/>
    </source>
</evidence>
<dbReference type="AlphaFoldDB" id="A0A239DY00"/>
<keyword evidence="1" id="KW-0732">Signal</keyword>
<evidence type="ECO:0000313" key="2">
    <source>
        <dbReference type="EMBL" id="SNS36878.1"/>
    </source>
</evidence>
<gene>
    <name evidence="2" type="ORF">SAMN05443665_1003103</name>
</gene>
<name>A0A239DY00_9ACTN</name>
<dbReference type="Gene3D" id="3.40.190.10">
    <property type="entry name" value="Periplasmic binding protein-like II"/>
    <property type="match status" value="2"/>
</dbReference>
<protein>
    <submittedName>
        <fullName evidence="2">Putative spermidine/putrescine transport system substrate-binding protein</fullName>
    </submittedName>
</protein>
<dbReference type="OrthoDB" id="9813777at2"/>
<dbReference type="Pfam" id="PF13416">
    <property type="entry name" value="SBP_bac_8"/>
    <property type="match status" value="1"/>
</dbReference>
<proteinExistence type="predicted"/>
<dbReference type="EMBL" id="FZOR01000003">
    <property type="protein sequence ID" value="SNS36878.1"/>
    <property type="molecule type" value="Genomic_DNA"/>
</dbReference>
<sequence>MRRTATARVTAARARPAWARPAWTRPAWTRPAWTRPAWTGAGRAKAAAALLGAAAIAAAGLAGCSGDGPDEPVGVAKVASTLGPGEGMLNLLTLPGSIESGRTDPRVDWVTPFQERTGCKVGLKVAATPEEMAGLMRDDDRRYDGVAAPPEVAGRLIAENRVAPVNTDLVDGYKKLEPKLRGLLERDGKHYGIPYVWGSNLLMYDSRTVPPPASWAAVFDPGQARRYSGRIVMRDSPLAIAEAALYLKGAERKLKIRDPYALTPKQLAAAGRVLAKQRPHVGQYWEIPADAVSAFAGGRAVLGQAWPYQVDVLNRAGRPVRGVIPAEGVTGWMDAWMIGARVQHPNCMYQWLQWTASPDVQQQVAEWTGVAPANPQACSGDRLRSGFCAAYHVGDRDYLDDILFAHAPSKACGGKSDKNDCTDYAEWRRTWIEATRPQAAEPQGGP</sequence>
<evidence type="ECO:0000313" key="3">
    <source>
        <dbReference type="Proteomes" id="UP000198318"/>
    </source>
</evidence>
<reference evidence="2 3" key="1">
    <citation type="submission" date="2017-06" db="EMBL/GenBank/DDBJ databases">
        <authorList>
            <person name="Kim H.J."/>
            <person name="Triplett B.A."/>
        </authorList>
    </citation>
    <scope>NUCLEOTIDE SEQUENCE [LARGE SCALE GENOMIC DNA]</scope>
    <source>
        <strain evidence="2 3">DSM 44715</strain>
    </source>
</reference>
<dbReference type="RefSeq" id="WP_089324717.1">
    <property type="nucleotide sequence ID" value="NZ_FZOR01000003.1"/>
</dbReference>
<accession>A0A239DY00</accession>